<dbReference type="SUPFAM" id="SSF53223">
    <property type="entry name" value="Aminoacid dehydrogenase-like, N-terminal domain"/>
    <property type="match status" value="1"/>
</dbReference>
<feature type="binding site" evidence="7">
    <location>
        <position position="209"/>
    </location>
    <ligand>
        <name>NAD(+)</name>
        <dbReference type="ChEBI" id="CHEBI:57540"/>
    </ligand>
</feature>
<evidence type="ECO:0000256" key="6">
    <source>
        <dbReference type="PIRSR" id="PIRSR000185-1"/>
    </source>
</evidence>
<comment type="similarity">
    <text evidence="1 5 9">Belongs to the Glu/Leu/Phe/Val dehydrogenases family.</text>
</comment>
<evidence type="ECO:0000313" key="12">
    <source>
        <dbReference type="Proteomes" id="UP000306509"/>
    </source>
</evidence>
<dbReference type="RefSeq" id="WP_044296485.1">
    <property type="nucleotide sequence ID" value="NZ_CABMJZ010000069.1"/>
</dbReference>
<feature type="active site" description="Proton donor" evidence="6">
    <location>
        <position position="126"/>
    </location>
</feature>
<name>A0A4V6HRI4_9FIRM</name>
<dbReference type="PRINTS" id="PR00082">
    <property type="entry name" value="GLFDHDRGNASE"/>
</dbReference>
<dbReference type="Gene3D" id="3.40.50.10860">
    <property type="entry name" value="Leucine Dehydrogenase, chain A, domain 1"/>
    <property type="match status" value="1"/>
</dbReference>
<feature type="binding site" evidence="7">
    <location>
        <position position="90"/>
    </location>
    <ligand>
        <name>substrate</name>
    </ligand>
</feature>
<dbReference type="InterPro" id="IPR046346">
    <property type="entry name" value="Aminoacid_DH-like_N_sf"/>
</dbReference>
<sequence>MSYVDEVIELVVKKNPAESEFHQAVKEVLESLRVVVEANEEKFRKDALLERLVEPERQFKFRVPWVDDKGQVQVNTGYRVQFNSAIGPYKGGLRLHPSVNIGIIKFLGFEQIFKNSLTGLPIGGGKGGCDFDPKGKSDREVMAFCQSFMTELCKYIGADTDVPAGDIGTGAREIGYMFGQYKRIRGVYEGVLTGKGLSYGGSLARTEATGYGLLYLTEELLKINGKELAGKTVAVSGSGNVAIYATQKAHQLGAKVVTVSDSTGWVYDPDGIDVDVLKEIKEVKRARLTEYKNYRPNAEYHEGKGVWTAKVDIALPCATQNELDVEDAKTLVANGCFAVCEGANMPTTLEATKYLQENGVIFAPGKAANAGGVATSALEMSQNSERLSWSFEEVDSKLQGIMVNICHNMSDAAKRYGQEGNYVLGANIAGFEKIVDAMNAQGIV</sequence>
<keyword evidence="7" id="KW-0547">Nucleotide-binding</keyword>
<dbReference type="InterPro" id="IPR006096">
    <property type="entry name" value="Glu/Leu/Phe/Val/Trp_DH_C"/>
</dbReference>
<dbReference type="NCBIfam" id="NF006929">
    <property type="entry name" value="PRK09414.1"/>
    <property type="match status" value="1"/>
</dbReference>
<dbReference type="PIRSF" id="PIRSF000185">
    <property type="entry name" value="Glu_DH"/>
    <property type="match status" value="1"/>
</dbReference>
<reference evidence="11 12" key="1">
    <citation type="journal article" date="2019" name="Anaerobe">
        <title>Detection of Robinsoniella peoriensis in multiple bone samples of a trauma patient.</title>
        <authorList>
            <person name="Schrottner P."/>
            <person name="Hartwich K."/>
            <person name="Bunk B."/>
            <person name="Schober I."/>
            <person name="Helbig S."/>
            <person name="Rudolph W.W."/>
            <person name="Gunzer F."/>
        </authorList>
    </citation>
    <scope>NUCLEOTIDE SEQUENCE [LARGE SCALE GENOMIC DNA]</scope>
    <source>
        <strain evidence="11 12">DSM 106044</strain>
    </source>
</reference>
<evidence type="ECO:0000259" key="10">
    <source>
        <dbReference type="SMART" id="SM00839"/>
    </source>
</evidence>
<dbReference type="InterPro" id="IPR036291">
    <property type="entry name" value="NAD(P)-bd_dom_sf"/>
</dbReference>
<dbReference type="CDD" id="cd05313">
    <property type="entry name" value="NAD_bind_2_Glu_DH"/>
    <property type="match status" value="1"/>
</dbReference>
<dbReference type="InterPro" id="IPR006095">
    <property type="entry name" value="Glu/Leu/Phe/Val/Trp_DH"/>
</dbReference>
<evidence type="ECO:0000256" key="5">
    <source>
        <dbReference type="PIRNR" id="PIRNR000185"/>
    </source>
</evidence>
<keyword evidence="4 5" id="KW-0560">Oxidoreductase</keyword>
<keyword evidence="7" id="KW-0520">NAD</keyword>
<comment type="caution">
    <text evidence="11">The sequence shown here is derived from an EMBL/GenBank/DDBJ whole genome shotgun (WGS) entry which is preliminary data.</text>
</comment>
<feature type="domain" description="Glutamate/phenylalanine/leucine/valine/L-tryptophan dehydrogenase C-terminal" evidence="10">
    <location>
        <begin position="202"/>
        <end position="442"/>
    </location>
</feature>
<dbReference type="FunFam" id="1.10.285.10:FF:000001">
    <property type="entry name" value="Glutamate dehydrogenase"/>
    <property type="match status" value="1"/>
</dbReference>
<dbReference type="STRING" id="180332.GCA_000797495_01912"/>
<feature type="site" description="Important for catalysis" evidence="8">
    <location>
        <position position="166"/>
    </location>
</feature>
<feature type="binding site" evidence="7">
    <location>
        <position position="111"/>
    </location>
    <ligand>
        <name>substrate</name>
    </ligand>
</feature>
<accession>A0A4V6HRI4</accession>
<evidence type="ECO:0000256" key="4">
    <source>
        <dbReference type="ARBA" id="ARBA00023002"/>
    </source>
</evidence>
<dbReference type="EMBL" id="QGQD01000077">
    <property type="protein sequence ID" value="TLC99107.1"/>
    <property type="molecule type" value="Genomic_DNA"/>
</dbReference>
<dbReference type="InterPro" id="IPR006097">
    <property type="entry name" value="Glu/Leu/Phe/Val/Trp_DH_dimer"/>
</dbReference>
<comment type="subunit">
    <text evidence="2">Homohexamer.</text>
</comment>
<dbReference type="SUPFAM" id="SSF51735">
    <property type="entry name" value="NAD(P)-binding Rossmann-fold domains"/>
    <property type="match status" value="1"/>
</dbReference>
<dbReference type="GO" id="GO:0006537">
    <property type="term" value="P:glutamate biosynthetic process"/>
    <property type="evidence" value="ECO:0007669"/>
    <property type="project" value="TreeGrafter"/>
</dbReference>
<proteinExistence type="inferred from homology"/>
<evidence type="ECO:0000256" key="8">
    <source>
        <dbReference type="PIRSR" id="PIRSR000185-3"/>
    </source>
</evidence>
<evidence type="ECO:0000256" key="7">
    <source>
        <dbReference type="PIRSR" id="PIRSR000185-2"/>
    </source>
</evidence>
<dbReference type="Gene3D" id="3.40.50.720">
    <property type="entry name" value="NAD(P)-binding Rossmann-like Domain"/>
    <property type="match status" value="1"/>
</dbReference>
<dbReference type="Proteomes" id="UP000306509">
    <property type="component" value="Unassembled WGS sequence"/>
</dbReference>
<dbReference type="OrthoDB" id="9803297at2"/>
<dbReference type="InterPro" id="IPR033524">
    <property type="entry name" value="Glu/Leu/Phe/Val_DH_AS"/>
</dbReference>
<dbReference type="Gene3D" id="1.10.285.10">
    <property type="entry name" value="Glutamate Dehydrogenase, chain A, domain 3"/>
    <property type="match status" value="2"/>
</dbReference>
<dbReference type="Pfam" id="PF02812">
    <property type="entry name" value="ELFV_dehydrog_N"/>
    <property type="match status" value="1"/>
</dbReference>
<dbReference type="FunFam" id="3.40.50.10860:FF:000002">
    <property type="entry name" value="Glutamate dehydrogenase"/>
    <property type="match status" value="1"/>
</dbReference>
<feature type="binding site" evidence="7">
    <location>
        <position position="240"/>
    </location>
    <ligand>
        <name>NAD(+)</name>
        <dbReference type="ChEBI" id="CHEBI:57540"/>
    </ligand>
</feature>
<dbReference type="PANTHER" id="PTHR43571:SF1">
    <property type="entry name" value="NADP-SPECIFIC GLUTAMATE DEHYDROGENASE 1-RELATED"/>
    <property type="match status" value="1"/>
</dbReference>
<evidence type="ECO:0000256" key="2">
    <source>
        <dbReference type="ARBA" id="ARBA00011643"/>
    </source>
</evidence>
<dbReference type="Pfam" id="PF00208">
    <property type="entry name" value="ELFV_dehydrog"/>
    <property type="match status" value="1"/>
</dbReference>
<gene>
    <name evidence="11" type="primary">gdhA</name>
    <name evidence="11" type="ORF">DSM106044_04088</name>
</gene>
<evidence type="ECO:0000256" key="1">
    <source>
        <dbReference type="ARBA" id="ARBA00006382"/>
    </source>
</evidence>
<dbReference type="InterPro" id="IPR014362">
    <property type="entry name" value="Glu_DH"/>
</dbReference>
<dbReference type="GO" id="GO:0000166">
    <property type="term" value="F:nucleotide binding"/>
    <property type="evidence" value="ECO:0007669"/>
    <property type="project" value="UniProtKB-KW"/>
</dbReference>
<dbReference type="FunFam" id="3.40.50.720:FF:000030">
    <property type="entry name" value="Glutamate dehydrogenase"/>
    <property type="match status" value="1"/>
</dbReference>
<dbReference type="PANTHER" id="PTHR43571">
    <property type="entry name" value="NADP-SPECIFIC GLUTAMATE DEHYDROGENASE 1-RELATED"/>
    <property type="match status" value="1"/>
</dbReference>
<dbReference type="GO" id="GO:0004354">
    <property type="term" value="F:glutamate dehydrogenase (NADP+) activity"/>
    <property type="evidence" value="ECO:0007669"/>
    <property type="project" value="TreeGrafter"/>
</dbReference>
<protein>
    <recommendedName>
        <fullName evidence="3 5">Glutamate dehydrogenase</fullName>
    </recommendedName>
</protein>
<dbReference type="GO" id="GO:0005829">
    <property type="term" value="C:cytosol"/>
    <property type="evidence" value="ECO:0007669"/>
    <property type="project" value="TreeGrafter"/>
</dbReference>
<dbReference type="AlphaFoldDB" id="A0A4V6HRI4"/>
<organism evidence="11 12">
    <name type="scientific">Robinsoniella peoriensis</name>
    <dbReference type="NCBI Taxonomy" id="180332"/>
    <lineage>
        <taxon>Bacteria</taxon>
        <taxon>Bacillati</taxon>
        <taxon>Bacillota</taxon>
        <taxon>Clostridia</taxon>
        <taxon>Lachnospirales</taxon>
        <taxon>Lachnospiraceae</taxon>
        <taxon>Robinsoniella</taxon>
    </lineage>
</organism>
<dbReference type="InterPro" id="IPR033922">
    <property type="entry name" value="NAD_bind_Glu_DH"/>
</dbReference>
<keyword evidence="12" id="KW-1185">Reference proteome</keyword>
<feature type="binding site" evidence="7">
    <location>
        <position position="165"/>
    </location>
    <ligand>
        <name>substrate</name>
    </ligand>
</feature>
<dbReference type="InterPro" id="IPR050724">
    <property type="entry name" value="Glu_Leu_Phe_Val_DH"/>
</dbReference>
<feature type="binding site" evidence="7">
    <location>
        <position position="114"/>
    </location>
    <ligand>
        <name>substrate</name>
    </ligand>
</feature>
<evidence type="ECO:0000256" key="9">
    <source>
        <dbReference type="RuleBase" id="RU004417"/>
    </source>
</evidence>
<dbReference type="PROSITE" id="PS00074">
    <property type="entry name" value="GLFV_DEHYDROGENASE"/>
    <property type="match status" value="1"/>
</dbReference>
<evidence type="ECO:0000256" key="3">
    <source>
        <dbReference type="ARBA" id="ARBA00012896"/>
    </source>
</evidence>
<feature type="binding site" evidence="7">
    <location>
        <position position="376"/>
    </location>
    <ligand>
        <name>substrate</name>
    </ligand>
</feature>
<dbReference type="SMART" id="SM00839">
    <property type="entry name" value="ELFV_dehydrog"/>
    <property type="match status" value="1"/>
</dbReference>
<evidence type="ECO:0000313" key="11">
    <source>
        <dbReference type="EMBL" id="TLC99107.1"/>
    </source>
</evidence>